<dbReference type="CDD" id="cd09693">
    <property type="entry name" value="Cas5_I"/>
    <property type="match status" value="1"/>
</dbReference>
<organism evidence="2 3">
    <name type="scientific">Halostreptopolyspora alba</name>
    <dbReference type="NCBI Taxonomy" id="2487137"/>
    <lineage>
        <taxon>Bacteria</taxon>
        <taxon>Bacillati</taxon>
        <taxon>Actinomycetota</taxon>
        <taxon>Actinomycetes</taxon>
        <taxon>Streptosporangiales</taxon>
        <taxon>Nocardiopsidaceae</taxon>
        <taxon>Halostreptopolyspora</taxon>
    </lineage>
</organism>
<dbReference type="InterPro" id="IPR010147">
    <property type="entry name" value="CRISPR-assoc_prot_CasD"/>
</dbReference>
<keyword evidence="3" id="KW-1185">Reference proteome</keyword>
<dbReference type="InterPro" id="IPR021124">
    <property type="entry name" value="CRISPR-assoc_prot_Cas5"/>
</dbReference>
<evidence type="ECO:0000313" key="3">
    <source>
        <dbReference type="Proteomes" id="UP000269198"/>
    </source>
</evidence>
<dbReference type="Gene3D" id="3.30.70.2660">
    <property type="match status" value="1"/>
</dbReference>
<accession>A0A3N0EFU5</accession>
<gene>
    <name evidence="2" type="primary">cas5e</name>
    <name evidence="2" type="ORF">EFW17_02200</name>
</gene>
<evidence type="ECO:0000313" key="2">
    <source>
        <dbReference type="EMBL" id="RNL86733.1"/>
    </source>
</evidence>
<dbReference type="InterPro" id="IPR013422">
    <property type="entry name" value="CRISPR-assoc_prot_Cas5_N"/>
</dbReference>
<dbReference type="Pfam" id="PF09704">
    <property type="entry name" value="Cas_Cas5d"/>
    <property type="match status" value="1"/>
</dbReference>
<dbReference type="GO" id="GO:0051607">
    <property type="term" value="P:defense response to virus"/>
    <property type="evidence" value="ECO:0007669"/>
    <property type="project" value="UniProtKB-KW"/>
</dbReference>
<sequence>MSGFLLRLAGPLQSWGEHSAYGMRDTLAFPTRSGLIGMFAAAQGLPRGADLSPYAPLRITVRLDRPGTRMVDYHTAGGGVPASRTVPTAEGKRKGAEVATIVTERSYLAGAVFTVAVEAPLELVATITAALRRPHWQPYLGRRSHIPDPPLLLRQQVEDPRTELRTRVPLPVPERPRARRDGGVTVDFVHEGEPVSSAPSAERRTRHTLNDIPHTFDAQRRSYATRAVTVLPEELPAALCRWRDHKHYLETLYQYAAEGTWNSG</sequence>
<protein>
    <submittedName>
        <fullName evidence="2">Type I-E CRISPR-associated protein Cas5/CasD</fullName>
    </submittedName>
</protein>
<dbReference type="NCBIfam" id="TIGR02593">
    <property type="entry name" value="CRISPR_cas5"/>
    <property type="match status" value="1"/>
</dbReference>
<dbReference type="RefSeq" id="WP_123199562.1">
    <property type="nucleotide sequence ID" value="NZ_RJMB01000002.1"/>
</dbReference>
<reference evidence="2 3" key="1">
    <citation type="submission" date="2018-11" db="EMBL/GenBank/DDBJ databases">
        <title>The genome draft of YIM 96095.</title>
        <authorList>
            <person name="Tang S.-K."/>
            <person name="Chunyu W.-X."/>
            <person name="Feng Y.-Z."/>
        </authorList>
    </citation>
    <scope>NUCLEOTIDE SEQUENCE [LARGE SCALE GENOMIC DNA]</scope>
    <source>
        <strain evidence="2 3">YIM 96095</strain>
    </source>
</reference>
<dbReference type="GO" id="GO:0003723">
    <property type="term" value="F:RNA binding"/>
    <property type="evidence" value="ECO:0007669"/>
    <property type="project" value="InterPro"/>
</dbReference>
<dbReference type="AlphaFoldDB" id="A0A3N0EFU5"/>
<name>A0A3N0EFU5_9ACTN</name>
<comment type="caution">
    <text evidence="2">The sequence shown here is derived from an EMBL/GenBank/DDBJ whole genome shotgun (WGS) entry which is preliminary data.</text>
</comment>
<dbReference type="GO" id="GO:0043571">
    <property type="term" value="P:maintenance of CRISPR repeat elements"/>
    <property type="evidence" value="ECO:0007669"/>
    <property type="project" value="InterPro"/>
</dbReference>
<proteinExistence type="predicted"/>
<dbReference type="NCBIfam" id="TIGR01868">
    <property type="entry name" value="casD_Cas5e"/>
    <property type="match status" value="1"/>
</dbReference>
<dbReference type="OrthoDB" id="3189549at2"/>
<keyword evidence="1" id="KW-0051">Antiviral defense</keyword>
<dbReference type="EMBL" id="RJMB01000002">
    <property type="protein sequence ID" value="RNL86733.1"/>
    <property type="molecule type" value="Genomic_DNA"/>
</dbReference>
<evidence type="ECO:0000256" key="1">
    <source>
        <dbReference type="ARBA" id="ARBA00023118"/>
    </source>
</evidence>
<dbReference type="Proteomes" id="UP000269198">
    <property type="component" value="Unassembled WGS sequence"/>
</dbReference>